<comment type="similarity">
    <text evidence="2">Belongs to the EspG family.</text>
</comment>
<evidence type="ECO:0000313" key="6">
    <source>
        <dbReference type="Proteomes" id="UP001156441"/>
    </source>
</evidence>
<keyword evidence="6" id="KW-1185">Reference proteome</keyword>
<evidence type="ECO:0000256" key="3">
    <source>
        <dbReference type="ARBA" id="ARBA00022490"/>
    </source>
</evidence>
<comment type="caution">
    <text evidence="5">The sequence shown here is derived from an EMBL/GenBank/DDBJ whole genome shotgun (WGS) entry which is preliminary data.</text>
</comment>
<name>A0ABT2JAU7_9PSEU</name>
<dbReference type="EMBL" id="JAFFZE010000014">
    <property type="protein sequence ID" value="MCT2584999.1"/>
    <property type="molecule type" value="Genomic_DNA"/>
</dbReference>
<keyword evidence="4" id="KW-0143">Chaperone</keyword>
<dbReference type="Pfam" id="PF14011">
    <property type="entry name" value="ESX-1_EspG"/>
    <property type="match status" value="1"/>
</dbReference>
<organism evidence="5 6">
    <name type="scientific">Actinophytocola gossypii</name>
    <dbReference type="NCBI Taxonomy" id="2812003"/>
    <lineage>
        <taxon>Bacteria</taxon>
        <taxon>Bacillati</taxon>
        <taxon>Actinomycetota</taxon>
        <taxon>Actinomycetes</taxon>
        <taxon>Pseudonocardiales</taxon>
        <taxon>Pseudonocardiaceae</taxon>
    </lineage>
</organism>
<dbReference type="Proteomes" id="UP001156441">
    <property type="component" value="Unassembled WGS sequence"/>
</dbReference>
<accession>A0ABT2JAU7</accession>
<dbReference type="RefSeq" id="WP_260192433.1">
    <property type="nucleotide sequence ID" value="NZ_JAFFZE010000014.1"/>
</dbReference>
<gene>
    <name evidence="5" type="ORF">JT362_17940</name>
</gene>
<evidence type="ECO:0000256" key="1">
    <source>
        <dbReference type="ARBA" id="ARBA00004496"/>
    </source>
</evidence>
<reference evidence="5 6" key="1">
    <citation type="submission" date="2021-02" db="EMBL/GenBank/DDBJ databases">
        <title>Actinophytocola xerophila sp. nov., isolated from soil of cotton cropping field.</title>
        <authorList>
            <person name="Huang R."/>
            <person name="Chen X."/>
            <person name="Ge X."/>
            <person name="Liu W."/>
        </authorList>
    </citation>
    <scope>NUCLEOTIDE SEQUENCE [LARGE SCALE GENOMIC DNA]</scope>
    <source>
        <strain evidence="5 6">S1-96</strain>
    </source>
</reference>
<evidence type="ECO:0000256" key="4">
    <source>
        <dbReference type="ARBA" id="ARBA00023186"/>
    </source>
</evidence>
<proteinExistence type="inferred from homology"/>
<keyword evidence="3" id="KW-0963">Cytoplasm</keyword>
<evidence type="ECO:0000256" key="2">
    <source>
        <dbReference type="ARBA" id="ARBA00006411"/>
    </source>
</evidence>
<evidence type="ECO:0000313" key="5">
    <source>
        <dbReference type="EMBL" id="MCT2584999.1"/>
    </source>
</evidence>
<dbReference type="InterPro" id="IPR025734">
    <property type="entry name" value="EspG"/>
</dbReference>
<sequence>MPTEIRSLRVAEFFLLWYAHHKLSDLPSFLGVNPVGDSRTERAEHTAAASATLAERDLGTIENPAADLREMVGLLAETPARIEFGRTRPEAAAWTVAAVRDGRAVVATRTDLEIRLWTAKAPKFVTDLIEDLPPREPGTGASANAPVVDFQRAYDAAAARGPGAFRDALDRAGVHQRDIPTLARAVEDSTDGGMLAAVRRDDTGTWRHAPVRISWRDTAAGRYAIRQDNAWVTVTPADTARLTSMAGHVLEQVG</sequence>
<protein>
    <submittedName>
        <fullName evidence="5">ESX secretion-associated protein EspG</fullName>
    </submittedName>
</protein>
<comment type="subcellular location">
    <subcellularLocation>
        <location evidence="1">Cytoplasm</location>
    </subcellularLocation>
</comment>